<reference evidence="2" key="1">
    <citation type="journal article" date="2023" name="Nat. Plants">
        <title>Single-cell RNA sequencing provides a high-resolution roadmap for understanding the multicellular compartmentation of specialized metabolism.</title>
        <authorList>
            <person name="Sun S."/>
            <person name="Shen X."/>
            <person name="Li Y."/>
            <person name="Li Y."/>
            <person name="Wang S."/>
            <person name="Li R."/>
            <person name="Zhang H."/>
            <person name="Shen G."/>
            <person name="Guo B."/>
            <person name="Wei J."/>
            <person name="Xu J."/>
            <person name="St-Pierre B."/>
            <person name="Chen S."/>
            <person name="Sun C."/>
        </authorList>
    </citation>
    <scope>NUCLEOTIDE SEQUENCE [LARGE SCALE GENOMIC DNA]</scope>
</reference>
<protein>
    <submittedName>
        <fullName evidence="1">Uncharacterized protein</fullName>
    </submittedName>
</protein>
<sequence>MEYLARRAIFFITIIAGFSKVCVSSSVHKVGDAVGWTTIGNFDYRNWAAARVFHVHDTIVFQYDPQNHNVMQVSLPDYRSCNTNSPMVIHSTGNDSIVIQSPGHYYFVCGFPGHCLGGLKLDIRVPKFPN</sequence>
<comment type="caution">
    <text evidence="1">The sequence shown here is derived from an EMBL/GenBank/DDBJ whole genome shotgun (WGS) entry which is preliminary data.</text>
</comment>
<proteinExistence type="predicted"/>
<keyword evidence="2" id="KW-1185">Reference proteome</keyword>
<dbReference type="EMBL" id="CM044703">
    <property type="protein sequence ID" value="KAI5673484.1"/>
    <property type="molecule type" value="Genomic_DNA"/>
</dbReference>
<evidence type="ECO:0000313" key="1">
    <source>
        <dbReference type="EMBL" id="KAI5673484.1"/>
    </source>
</evidence>
<name>A0ACC0BLK8_CATRO</name>
<gene>
    <name evidence="1" type="ORF">M9H77_13848</name>
</gene>
<evidence type="ECO:0000313" key="2">
    <source>
        <dbReference type="Proteomes" id="UP001060085"/>
    </source>
</evidence>
<organism evidence="1 2">
    <name type="scientific">Catharanthus roseus</name>
    <name type="common">Madagascar periwinkle</name>
    <name type="synonym">Vinca rosea</name>
    <dbReference type="NCBI Taxonomy" id="4058"/>
    <lineage>
        <taxon>Eukaryota</taxon>
        <taxon>Viridiplantae</taxon>
        <taxon>Streptophyta</taxon>
        <taxon>Embryophyta</taxon>
        <taxon>Tracheophyta</taxon>
        <taxon>Spermatophyta</taxon>
        <taxon>Magnoliopsida</taxon>
        <taxon>eudicotyledons</taxon>
        <taxon>Gunneridae</taxon>
        <taxon>Pentapetalae</taxon>
        <taxon>asterids</taxon>
        <taxon>lamiids</taxon>
        <taxon>Gentianales</taxon>
        <taxon>Apocynaceae</taxon>
        <taxon>Rauvolfioideae</taxon>
        <taxon>Vinceae</taxon>
        <taxon>Catharanthinae</taxon>
        <taxon>Catharanthus</taxon>
    </lineage>
</organism>
<accession>A0ACC0BLK8</accession>
<dbReference type="Proteomes" id="UP001060085">
    <property type="component" value="Linkage Group LG03"/>
</dbReference>